<dbReference type="InterPro" id="IPR011029">
    <property type="entry name" value="DEATH-like_dom_sf"/>
</dbReference>
<dbReference type="Proteomes" id="UP000193380">
    <property type="component" value="Unassembled WGS sequence"/>
</dbReference>
<protein>
    <recommendedName>
        <fullName evidence="3">Death domain-containing protein</fullName>
    </recommendedName>
</protein>
<dbReference type="SUPFAM" id="SSF47986">
    <property type="entry name" value="DEATH domain"/>
    <property type="match status" value="1"/>
</dbReference>
<accession>A0A060W010</accession>
<evidence type="ECO:0000313" key="1">
    <source>
        <dbReference type="EMBL" id="CDQ57900.1"/>
    </source>
</evidence>
<name>A0A060W010_ONCMY</name>
<dbReference type="AlphaFoldDB" id="A0A060W010"/>
<proteinExistence type="predicted"/>
<organism evidence="1 2">
    <name type="scientific">Oncorhynchus mykiss</name>
    <name type="common">Rainbow trout</name>
    <name type="synonym">Salmo gairdneri</name>
    <dbReference type="NCBI Taxonomy" id="8022"/>
    <lineage>
        <taxon>Eukaryota</taxon>
        <taxon>Metazoa</taxon>
        <taxon>Chordata</taxon>
        <taxon>Craniata</taxon>
        <taxon>Vertebrata</taxon>
        <taxon>Euteleostomi</taxon>
        <taxon>Actinopterygii</taxon>
        <taxon>Neopterygii</taxon>
        <taxon>Teleostei</taxon>
        <taxon>Protacanthopterygii</taxon>
        <taxon>Salmoniformes</taxon>
        <taxon>Salmonidae</taxon>
        <taxon>Salmoninae</taxon>
        <taxon>Oncorhynchus</taxon>
    </lineage>
</organism>
<reference evidence="1" key="2">
    <citation type="submission" date="2014-03" db="EMBL/GenBank/DDBJ databases">
        <authorList>
            <person name="Genoscope - CEA"/>
        </authorList>
    </citation>
    <scope>NUCLEOTIDE SEQUENCE</scope>
</reference>
<dbReference type="PaxDb" id="8022-A0A060W010"/>
<dbReference type="EMBL" id="FR904293">
    <property type="protein sequence ID" value="CDQ57900.1"/>
    <property type="molecule type" value="Genomic_DNA"/>
</dbReference>
<dbReference type="STRING" id="8022.A0A060W010"/>
<sequence length="110" mass="12348">MTGDWNGTLSEGARNRLADMLDNAKCGWRQLANVITAISIPLQNDMISCSFQILSPTGSPGRYLLERLSERSFTLGFLLHCLKTMEHHDAVQYLTATNSQNLNKFLTLFL</sequence>
<reference evidence="1" key="1">
    <citation type="journal article" date="2014" name="Nat. Commun.">
        <title>The rainbow trout genome provides novel insights into evolution after whole-genome duplication in vertebrates.</title>
        <authorList>
            <person name="Berthelot C."/>
            <person name="Brunet F."/>
            <person name="Chalopin D."/>
            <person name="Juanchich A."/>
            <person name="Bernard M."/>
            <person name="Noel B."/>
            <person name="Bento P."/>
            <person name="Da Silva C."/>
            <person name="Labadie K."/>
            <person name="Alberti A."/>
            <person name="Aury J.M."/>
            <person name="Louis A."/>
            <person name="Dehais P."/>
            <person name="Bardou P."/>
            <person name="Montfort J."/>
            <person name="Klopp C."/>
            <person name="Cabau C."/>
            <person name="Gaspin C."/>
            <person name="Thorgaard G.H."/>
            <person name="Boussaha M."/>
            <person name="Quillet E."/>
            <person name="Guyomard R."/>
            <person name="Galiana D."/>
            <person name="Bobe J."/>
            <person name="Volff J.N."/>
            <person name="Genet C."/>
            <person name="Wincker P."/>
            <person name="Jaillon O."/>
            <person name="Roest Crollius H."/>
            <person name="Guiguen Y."/>
        </authorList>
    </citation>
    <scope>NUCLEOTIDE SEQUENCE [LARGE SCALE GENOMIC DNA]</scope>
</reference>
<dbReference type="Gene3D" id="1.10.533.10">
    <property type="entry name" value="Death Domain, Fas"/>
    <property type="match status" value="1"/>
</dbReference>
<evidence type="ECO:0008006" key="3">
    <source>
        <dbReference type="Google" id="ProtNLM"/>
    </source>
</evidence>
<evidence type="ECO:0000313" key="2">
    <source>
        <dbReference type="Proteomes" id="UP000193380"/>
    </source>
</evidence>
<gene>
    <name evidence="1" type="ORF">GSONMT00075676001</name>
</gene>